<dbReference type="KEGG" id="ptm:GSPATT00016337001"/>
<proteinExistence type="predicted"/>
<accession>A0DEP4</accession>
<reference evidence="1 2" key="1">
    <citation type="journal article" date="2006" name="Nature">
        <title>Global trends of whole-genome duplications revealed by the ciliate Paramecium tetraurelia.</title>
        <authorList>
            <consortium name="Genoscope"/>
            <person name="Aury J.-M."/>
            <person name="Jaillon O."/>
            <person name="Duret L."/>
            <person name="Noel B."/>
            <person name="Jubin C."/>
            <person name="Porcel B.M."/>
            <person name="Segurens B."/>
            <person name="Daubin V."/>
            <person name="Anthouard V."/>
            <person name="Aiach N."/>
            <person name="Arnaiz O."/>
            <person name="Billaut A."/>
            <person name="Beisson J."/>
            <person name="Blanc I."/>
            <person name="Bouhouche K."/>
            <person name="Camara F."/>
            <person name="Duharcourt S."/>
            <person name="Guigo R."/>
            <person name="Gogendeau D."/>
            <person name="Katinka M."/>
            <person name="Keller A.-M."/>
            <person name="Kissmehl R."/>
            <person name="Klotz C."/>
            <person name="Koll F."/>
            <person name="Le Moue A."/>
            <person name="Lepere C."/>
            <person name="Malinsky S."/>
            <person name="Nowacki M."/>
            <person name="Nowak J.K."/>
            <person name="Plattner H."/>
            <person name="Poulain J."/>
            <person name="Ruiz F."/>
            <person name="Serrano V."/>
            <person name="Zagulski M."/>
            <person name="Dessen P."/>
            <person name="Betermier M."/>
            <person name="Weissenbach J."/>
            <person name="Scarpelli C."/>
            <person name="Schachter V."/>
            <person name="Sperling L."/>
            <person name="Meyer E."/>
            <person name="Cohen J."/>
            <person name="Wincker P."/>
        </authorList>
    </citation>
    <scope>NUCLEOTIDE SEQUENCE [LARGE SCALE GENOMIC DNA]</scope>
    <source>
        <strain evidence="1 2">Stock d4-2</strain>
    </source>
</reference>
<dbReference type="HOGENOM" id="CLU_2547464_0_0_1"/>
<protein>
    <submittedName>
        <fullName evidence="1">Uncharacterized protein</fullName>
    </submittedName>
</protein>
<dbReference type="Proteomes" id="UP000000600">
    <property type="component" value="Unassembled WGS sequence"/>
</dbReference>
<keyword evidence="2" id="KW-1185">Reference proteome</keyword>
<sequence length="83" mass="10172">MFNIIQEQHVNREQQQMNNSQQTNLLHRLQRQKRLMFLQQLILSWPIKQINNTDLITYYQAIIPPRQHLEENDQDYNIAQQIN</sequence>
<organism evidence="1 2">
    <name type="scientific">Paramecium tetraurelia</name>
    <dbReference type="NCBI Taxonomy" id="5888"/>
    <lineage>
        <taxon>Eukaryota</taxon>
        <taxon>Sar</taxon>
        <taxon>Alveolata</taxon>
        <taxon>Ciliophora</taxon>
        <taxon>Intramacronucleata</taxon>
        <taxon>Oligohymenophorea</taxon>
        <taxon>Peniculida</taxon>
        <taxon>Parameciidae</taxon>
        <taxon>Paramecium</taxon>
    </lineage>
</organism>
<evidence type="ECO:0000313" key="1">
    <source>
        <dbReference type="EMBL" id="CAK81511.1"/>
    </source>
</evidence>
<name>A0DEP4_PARTE</name>
<dbReference type="GeneID" id="5034693"/>
<dbReference type="InParanoid" id="A0DEP4"/>
<dbReference type="EMBL" id="CT868407">
    <property type="protein sequence ID" value="CAK81511.1"/>
    <property type="molecule type" value="Genomic_DNA"/>
</dbReference>
<gene>
    <name evidence="1" type="ORF">GSPATT00016337001</name>
</gene>
<dbReference type="RefSeq" id="XP_001448908.1">
    <property type="nucleotide sequence ID" value="XM_001448871.1"/>
</dbReference>
<evidence type="ECO:0000313" key="2">
    <source>
        <dbReference type="Proteomes" id="UP000000600"/>
    </source>
</evidence>
<dbReference type="AlphaFoldDB" id="A0DEP4"/>